<evidence type="ECO:0000313" key="3">
    <source>
        <dbReference type="Proteomes" id="UP000823775"/>
    </source>
</evidence>
<keyword evidence="3" id="KW-1185">Reference proteome</keyword>
<accession>A0ABS8UT85</accession>
<feature type="region of interest" description="Disordered" evidence="1">
    <location>
        <begin position="1"/>
        <end position="65"/>
    </location>
</feature>
<dbReference type="EMBL" id="JACEIK010002429">
    <property type="protein sequence ID" value="MCD9561116.1"/>
    <property type="molecule type" value="Genomic_DNA"/>
</dbReference>
<proteinExistence type="predicted"/>
<organism evidence="2 3">
    <name type="scientific">Datura stramonium</name>
    <name type="common">Jimsonweed</name>
    <name type="synonym">Common thornapple</name>
    <dbReference type="NCBI Taxonomy" id="4076"/>
    <lineage>
        <taxon>Eukaryota</taxon>
        <taxon>Viridiplantae</taxon>
        <taxon>Streptophyta</taxon>
        <taxon>Embryophyta</taxon>
        <taxon>Tracheophyta</taxon>
        <taxon>Spermatophyta</taxon>
        <taxon>Magnoliopsida</taxon>
        <taxon>eudicotyledons</taxon>
        <taxon>Gunneridae</taxon>
        <taxon>Pentapetalae</taxon>
        <taxon>asterids</taxon>
        <taxon>lamiids</taxon>
        <taxon>Solanales</taxon>
        <taxon>Solanaceae</taxon>
        <taxon>Solanoideae</taxon>
        <taxon>Datureae</taxon>
        <taxon>Datura</taxon>
    </lineage>
</organism>
<feature type="compositionally biased region" description="Polar residues" evidence="1">
    <location>
        <begin position="147"/>
        <end position="161"/>
    </location>
</feature>
<feature type="compositionally biased region" description="Polar residues" evidence="1">
    <location>
        <begin position="43"/>
        <end position="63"/>
    </location>
</feature>
<feature type="compositionally biased region" description="Basic and acidic residues" evidence="1">
    <location>
        <begin position="1"/>
        <end position="11"/>
    </location>
</feature>
<protein>
    <submittedName>
        <fullName evidence="2">Uncharacterized protein</fullName>
    </submittedName>
</protein>
<evidence type="ECO:0000313" key="2">
    <source>
        <dbReference type="EMBL" id="MCD9561116.1"/>
    </source>
</evidence>
<feature type="compositionally biased region" description="Basic and acidic residues" evidence="1">
    <location>
        <begin position="130"/>
        <end position="142"/>
    </location>
</feature>
<sequence>METTLKWEETPRSLNLQREVRNTDDNSEDDQPLAWKIGKIAARQQTTPLRDQARPQSTKSSSKILMKHALKEIQKKTTHRKNIKRKVIIENEVQLENVLDLEGDEGGKETDEEFTLHVKALKEKPKALLDEDVPKKSVDPSKSKPSFVTTSQTTEGPGMSTDTRSLIREERQVVLKLQKAALQQASATRIEEPGPLSTLRRDNEEFKAKVGDLTHKLLHGHKAANERMSLLLQKLSAIKAYYFYAVSGSAVVLQQRRHIVEEDSPLFSPFEEDIEGDVSPDTTEHPPASVSTDFAPASGCT</sequence>
<comment type="caution">
    <text evidence="2">The sequence shown here is derived from an EMBL/GenBank/DDBJ whole genome shotgun (WGS) entry which is preliminary data.</text>
</comment>
<evidence type="ECO:0000256" key="1">
    <source>
        <dbReference type="SAM" id="MobiDB-lite"/>
    </source>
</evidence>
<feature type="region of interest" description="Disordered" evidence="1">
    <location>
        <begin position="130"/>
        <end position="161"/>
    </location>
</feature>
<gene>
    <name evidence="2" type="ORF">HAX54_020078</name>
</gene>
<reference evidence="2 3" key="1">
    <citation type="journal article" date="2021" name="BMC Genomics">
        <title>Datura genome reveals duplications of psychoactive alkaloid biosynthetic genes and high mutation rate following tissue culture.</title>
        <authorList>
            <person name="Rajewski A."/>
            <person name="Carter-House D."/>
            <person name="Stajich J."/>
            <person name="Litt A."/>
        </authorList>
    </citation>
    <scope>NUCLEOTIDE SEQUENCE [LARGE SCALE GENOMIC DNA]</scope>
    <source>
        <strain evidence="2">AR-01</strain>
    </source>
</reference>
<dbReference type="Proteomes" id="UP000823775">
    <property type="component" value="Unassembled WGS sequence"/>
</dbReference>
<name>A0ABS8UT85_DATST</name>
<feature type="region of interest" description="Disordered" evidence="1">
    <location>
        <begin position="270"/>
        <end position="301"/>
    </location>
</feature>